<dbReference type="PROSITE" id="PS51257">
    <property type="entry name" value="PROKAR_LIPOPROTEIN"/>
    <property type="match status" value="1"/>
</dbReference>
<proteinExistence type="predicted"/>
<keyword evidence="1" id="KW-1133">Transmembrane helix</keyword>
<keyword evidence="4" id="KW-1185">Reference proteome</keyword>
<comment type="caution">
    <text evidence="3">The sequence shown here is derived from an EMBL/GenBank/DDBJ whole genome shotgun (WGS) entry which is preliminary data.</text>
</comment>
<reference evidence="3 4" key="1">
    <citation type="submission" date="2021-07" db="EMBL/GenBank/DDBJ databases">
        <title>Paenibacillus radiodurans sp. nov., isolated from the southeastern edge of Tengger Desert.</title>
        <authorList>
            <person name="Zhang G."/>
        </authorList>
    </citation>
    <scope>NUCLEOTIDE SEQUENCE [LARGE SCALE GENOMIC DNA]</scope>
    <source>
        <strain evidence="3 4">CCM 7311</strain>
    </source>
</reference>
<sequence>MYSRWLKWGICALVIALLAGCANGSAHVSLRKDGSADLDMKVTLKESTQKLVGGKLGEMLQAKAEELGIDYETREQGTGTDYLLHKSFGSLQEGIKQWNFADQQNIVKTTKHFFYTRVEIRLTVDIGKYLDPLIRNQDLLKVPDTLIKLALSQLNLDFLLTLPISTFGNNNADQVDGHTMKWDLSMTKPTEIQFAFLIPNIKHILIGAGILLVAAVVLVILLIRRITSRKRRKKAMSVPPPEERRDEDED</sequence>
<dbReference type="RefSeq" id="WP_210039175.1">
    <property type="nucleotide sequence ID" value="NZ_JBHLVU010000043.1"/>
</dbReference>
<feature type="transmembrane region" description="Helical" evidence="1">
    <location>
        <begin position="204"/>
        <end position="223"/>
    </location>
</feature>
<accession>A0ABS7CBA3</accession>
<evidence type="ECO:0000256" key="1">
    <source>
        <dbReference type="SAM" id="Phobius"/>
    </source>
</evidence>
<evidence type="ECO:0000313" key="4">
    <source>
        <dbReference type="Proteomes" id="UP001519887"/>
    </source>
</evidence>
<name>A0ABS7CBA3_9BACL</name>
<dbReference type="Proteomes" id="UP001519887">
    <property type="component" value="Unassembled WGS sequence"/>
</dbReference>
<keyword evidence="1" id="KW-0812">Transmembrane</keyword>
<evidence type="ECO:0000313" key="3">
    <source>
        <dbReference type="EMBL" id="MBW7458173.1"/>
    </source>
</evidence>
<dbReference type="EMBL" id="JAHZIK010001098">
    <property type="protein sequence ID" value="MBW7458173.1"/>
    <property type="molecule type" value="Genomic_DNA"/>
</dbReference>
<evidence type="ECO:0008006" key="5">
    <source>
        <dbReference type="Google" id="ProtNLM"/>
    </source>
</evidence>
<evidence type="ECO:0000256" key="2">
    <source>
        <dbReference type="SAM" id="SignalP"/>
    </source>
</evidence>
<protein>
    <recommendedName>
        <fullName evidence="5">DUF3153 domain-containing protein</fullName>
    </recommendedName>
</protein>
<keyword evidence="1" id="KW-0472">Membrane</keyword>
<organism evidence="3 4">
    <name type="scientific">Paenibacillus sepulcri</name>
    <dbReference type="NCBI Taxonomy" id="359917"/>
    <lineage>
        <taxon>Bacteria</taxon>
        <taxon>Bacillati</taxon>
        <taxon>Bacillota</taxon>
        <taxon>Bacilli</taxon>
        <taxon>Bacillales</taxon>
        <taxon>Paenibacillaceae</taxon>
        <taxon>Paenibacillus</taxon>
    </lineage>
</organism>
<feature type="chain" id="PRO_5045876194" description="DUF3153 domain-containing protein" evidence="2">
    <location>
        <begin position="27"/>
        <end position="250"/>
    </location>
</feature>
<keyword evidence="2" id="KW-0732">Signal</keyword>
<feature type="signal peptide" evidence="2">
    <location>
        <begin position="1"/>
        <end position="26"/>
    </location>
</feature>
<gene>
    <name evidence="3" type="ORF">K0U00_29440</name>
</gene>